<feature type="transmembrane region" description="Helical" evidence="1">
    <location>
        <begin position="164"/>
        <end position="182"/>
    </location>
</feature>
<reference evidence="2" key="1">
    <citation type="submission" date="2017-05" db="UniProtKB">
        <authorList>
            <consortium name="EnsemblMetazoa"/>
        </authorList>
    </citation>
    <scope>IDENTIFICATION</scope>
</reference>
<evidence type="ECO:0000313" key="2">
    <source>
        <dbReference type="EnsemblMetazoa" id="Aqu2.1.00358_001"/>
    </source>
</evidence>
<feature type="transmembrane region" description="Helical" evidence="1">
    <location>
        <begin position="43"/>
        <end position="65"/>
    </location>
</feature>
<dbReference type="EnsemblMetazoa" id="Aqu2.1.00358_001">
    <property type="protein sequence ID" value="Aqu2.1.00358_001"/>
    <property type="gene ID" value="Aqu2.1.00358"/>
</dbReference>
<dbReference type="AlphaFoldDB" id="A0A1X7SE60"/>
<keyword evidence="1" id="KW-1133">Transmembrane helix</keyword>
<dbReference type="InParanoid" id="A0A1X7SE60"/>
<keyword evidence="1" id="KW-0812">Transmembrane</keyword>
<evidence type="ECO:0000256" key="1">
    <source>
        <dbReference type="SAM" id="Phobius"/>
    </source>
</evidence>
<proteinExistence type="predicted"/>
<accession>A0A1X7SE60</accession>
<feature type="transmembrane region" description="Helical" evidence="1">
    <location>
        <begin position="85"/>
        <end position="106"/>
    </location>
</feature>
<dbReference type="OrthoDB" id="7489993at2759"/>
<organism evidence="2">
    <name type="scientific">Amphimedon queenslandica</name>
    <name type="common">Sponge</name>
    <dbReference type="NCBI Taxonomy" id="400682"/>
    <lineage>
        <taxon>Eukaryota</taxon>
        <taxon>Metazoa</taxon>
        <taxon>Porifera</taxon>
        <taxon>Demospongiae</taxon>
        <taxon>Heteroscleromorpha</taxon>
        <taxon>Haplosclerida</taxon>
        <taxon>Niphatidae</taxon>
        <taxon>Amphimedon</taxon>
    </lineage>
</organism>
<protein>
    <submittedName>
        <fullName evidence="2">Uncharacterized protein</fullName>
    </submittedName>
</protein>
<keyword evidence="1" id="KW-0472">Membrane</keyword>
<name>A0A1X7SE60_AMPQE</name>
<sequence length="188" mass="21481">MYGVQNKCKNLFRDDKTISEFVEEDKKFTEVAIETLRPFEMWFFIHWAMYIITSFLSLSFLFEAINEKIKASMVKPDSGIGFQSLEFVLIALLAATNSFVFLYPCIRAAGVTESRKSLIREVNDSIDFENGNNPTNDAKRAFISYLKERNFGFRLNILCAHVKFNLNIAYISIFIGLLGVLIKVGSSI</sequence>